<dbReference type="Proteomes" id="UP000031890">
    <property type="component" value="Chromosome"/>
</dbReference>
<evidence type="ECO:0000313" key="2">
    <source>
        <dbReference type="EMBL" id="AJI78369.1"/>
    </source>
</evidence>
<evidence type="ECO:0008006" key="4">
    <source>
        <dbReference type="Google" id="ProtNLM"/>
    </source>
</evidence>
<dbReference type="OrthoDB" id="4536940at2"/>
<dbReference type="HOGENOM" id="CLU_035026_0_0_11"/>
<keyword evidence="1" id="KW-0732">Signal</keyword>
<dbReference type="InterPro" id="IPR009003">
    <property type="entry name" value="Peptidase_S1_PA"/>
</dbReference>
<evidence type="ECO:0000313" key="3">
    <source>
        <dbReference type="Proteomes" id="UP000031890"/>
    </source>
</evidence>
<feature type="chain" id="PRO_5002107950" description="Trypsin" evidence="1">
    <location>
        <begin position="30"/>
        <end position="396"/>
    </location>
</feature>
<organism evidence="2 3">
    <name type="scientific">Corynebacterium singulare</name>
    <dbReference type="NCBI Taxonomy" id="161899"/>
    <lineage>
        <taxon>Bacteria</taxon>
        <taxon>Bacillati</taxon>
        <taxon>Actinomycetota</taxon>
        <taxon>Actinomycetes</taxon>
        <taxon>Mycobacteriales</taxon>
        <taxon>Corynebacteriaceae</taxon>
        <taxon>Corynebacterium</taxon>
    </lineage>
</organism>
<dbReference type="InterPro" id="IPR043504">
    <property type="entry name" value="Peptidase_S1_PA_chymotrypsin"/>
</dbReference>
<dbReference type="STRING" id="161899.CSING_04115"/>
<dbReference type="EMBL" id="CP010827">
    <property type="protein sequence ID" value="AJI78369.1"/>
    <property type="molecule type" value="Genomic_DNA"/>
</dbReference>
<sequence length="396" mass="40893">MRKIPHLKKVLVGSAFAGAFFLGNPVAGAQELPTIPELDSAGVVDQVRADLNSVGIETKPVDAALTDVLDTAVNGAAAAAAQDASNAIASAVNSPVARQVADQAQLPALPTGEDYAGVDAITGEPLTNPEPIGLLQEATQPDFVPKGTDPNYVWKNDSFSKIAAGKPQADYVLHRVPGSFYDAPQIPEESNTAMTNGKSLYGPGTPLYISEDTMCTLTAAGTDAEGRKVGITAGHCGNVGDPVSSADSWQVGPTGTLVSKNTYLDYSLIEFGSDAEVTRSYNGVTAYGVGGTTKPGDITCKRGVATGTTCGMTFQHGKQISVNQVCAMVGDSGAPVFRDGRIVGSISRGLFPGLPSCRTPWQGALHNPTVVANTDAIVADLNRREGVGSGFTLPEN</sequence>
<gene>
    <name evidence="2" type="ORF">CSING_04115</name>
</gene>
<feature type="signal peptide" evidence="1">
    <location>
        <begin position="1"/>
        <end position="29"/>
    </location>
</feature>
<proteinExistence type="predicted"/>
<dbReference type="RefSeq" id="WP_042529913.1">
    <property type="nucleotide sequence ID" value="NZ_CP010827.1"/>
</dbReference>
<evidence type="ECO:0000256" key="1">
    <source>
        <dbReference type="SAM" id="SignalP"/>
    </source>
</evidence>
<name>A0A0B6EZH6_9CORY</name>
<dbReference type="CDD" id="cd21112">
    <property type="entry name" value="alphaLP-like"/>
    <property type="match status" value="1"/>
</dbReference>
<reference evidence="2 3" key="1">
    <citation type="journal article" date="2015" name="Genome Announc.">
        <title>Complete Genome Sequence and Annotation of Corynebacterium singulare DSM 44357, Isolated from a Human Semen Specimen.</title>
        <authorList>
            <person name="Merten M."/>
            <person name="Brinkrolf K."/>
            <person name="Albersmeier A."/>
            <person name="Kutter Y."/>
            <person name="Ruckert C."/>
            <person name="Tauch A."/>
        </authorList>
    </citation>
    <scope>NUCLEOTIDE SEQUENCE [LARGE SCALE GENOMIC DNA]</scope>
    <source>
        <strain evidence="2">IBS B52218</strain>
    </source>
</reference>
<dbReference type="AlphaFoldDB" id="A0A0B6EZH6"/>
<dbReference type="Gene3D" id="2.40.10.10">
    <property type="entry name" value="Trypsin-like serine proteases"/>
    <property type="match status" value="2"/>
</dbReference>
<protein>
    <recommendedName>
        <fullName evidence="4">Trypsin</fullName>
    </recommendedName>
</protein>
<accession>A0A0B6EZH6</accession>
<dbReference type="KEGG" id="csx:CSING_04115"/>
<dbReference type="SUPFAM" id="SSF50494">
    <property type="entry name" value="Trypsin-like serine proteases"/>
    <property type="match status" value="1"/>
</dbReference>